<feature type="compositionally biased region" description="Basic and acidic residues" evidence="2">
    <location>
        <begin position="366"/>
        <end position="382"/>
    </location>
</feature>
<accession>A0A8S0WEP9</accession>
<evidence type="ECO:0000256" key="1">
    <source>
        <dbReference type="SAM" id="Coils"/>
    </source>
</evidence>
<evidence type="ECO:0000313" key="3">
    <source>
        <dbReference type="EMBL" id="CAA7260313.1"/>
    </source>
</evidence>
<keyword evidence="4" id="KW-1185">Reference proteome</keyword>
<organism evidence="3 4">
    <name type="scientific">Cyclocybe aegerita</name>
    <name type="common">Black poplar mushroom</name>
    <name type="synonym">Agrocybe aegerita</name>
    <dbReference type="NCBI Taxonomy" id="1973307"/>
    <lineage>
        <taxon>Eukaryota</taxon>
        <taxon>Fungi</taxon>
        <taxon>Dikarya</taxon>
        <taxon>Basidiomycota</taxon>
        <taxon>Agaricomycotina</taxon>
        <taxon>Agaricomycetes</taxon>
        <taxon>Agaricomycetidae</taxon>
        <taxon>Agaricales</taxon>
        <taxon>Agaricineae</taxon>
        <taxon>Bolbitiaceae</taxon>
        <taxon>Cyclocybe</taxon>
    </lineage>
</organism>
<comment type="caution">
    <text evidence="3">The sequence shown here is derived from an EMBL/GenBank/DDBJ whole genome shotgun (WGS) entry which is preliminary data.</text>
</comment>
<evidence type="ECO:0000313" key="4">
    <source>
        <dbReference type="Proteomes" id="UP000467700"/>
    </source>
</evidence>
<protein>
    <submittedName>
        <fullName evidence="3">Uncharacterized protein</fullName>
    </submittedName>
</protein>
<dbReference type="EMBL" id="CACVBS010000029">
    <property type="protein sequence ID" value="CAA7260313.1"/>
    <property type="molecule type" value="Genomic_DNA"/>
</dbReference>
<dbReference type="Proteomes" id="UP000467700">
    <property type="component" value="Unassembled WGS sequence"/>
</dbReference>
<proteinExistence type="predicted"/>
<dbReference type="AlphaFoldDB" id="A0A8S0WEP9"/>
<name>A0A8S0WEP9_CYCAE</name>
<gene>
    <name evidence="3" type="ORF">AAE3_LOCUS2755</name>
</gene>
<evidence type="ECO:0000256" key="2">
    <source>
        <dbReference type="SAM" id="MobiDB-lite"/>
    </source>
</evidence>
<feature type="coiled-coil region" evidence="1">
    <location>
        <begin position="34"/>
        <end position="68"/>
    </location>
</feature>
<reference evidence="3 4" key="1">
    <citation type="submission" date="2020-01" db="EMBL/GenBank/DDBJ databases">
        <authorList>
            <person name="Gupta K D."/>
        </authorList>
    </citation>
    <scope>NUCLEOTIDE SEQUENCE [LARGE SCALE GENOMIC DNA]</scope>
</reference>
<sequence>MDDGTRDYIRDLEAKLEAQGAAARDREADTAETIQSLLEDNEILQQRNQQLEWELDSLRDRLQDATALSDARGKELISAQTFLSTADNISVSEVISKIAALNEEVFQISAFLGDCLICRHEPPTPEQDLQEIFETLQRRLGTEIAFALSQQPHTEEKEPNRLLAQMVLQINLVKFCFRKIRAWHSDGELHHLLGDIFHGIRSSQQQAVSGRWRALTRSEIEFSSETWENEVMASISKIFAVARWDFPGPDQRTSFQRQLSTLFNAIKEIRLVLGQQFTSADLEVRIPRTDMVYDPTLLDEAYSDGRASEREARAEEVAGTIEMGLVKVQPLQGSERLQEEILLKPKVLLGPTLREALHPPSGTSYCREERRERMHRPLEGKN</sequence>
<keyword evidence="1" id="KW-0175">Coiled coil</keyword>
<dbReference type="OrthoDB" id="3222645at2759"/>
<feature type="region of interest" description="Disordered" evidence="2">
    <location>
        <begin position="359"/>
        <end position="382"/>
    </location>
</feature>